<sequence length="249" mass="29247">MKVLKFKLSGNTAFFKNNEVNAYYYFTYGNIHKVALLGMLGAIMGYGGYQKQQNENAIYPEFYDRLKDLKIAIEPLTEVGQFAKKIHTFNNSVGYASDENGRNLIVKEQWLEEPAWNIYFLIDSEVGEELAEKIINRECVYIPYLGKNDHPANIEDVEIIENVEKVSDKNLIINSLFKYEERESYMIEDDDEEEEEDLKIIYRYTEYLPIGLDEKNNMYELAKFVFTNERIIKFNSQVFKAGEKNIVFY</sequence>
<dbReference type="InterPro" id="IPR021124">
    <property type="entry name" value="CRISPR-assoc_prot_Cas5"/>
</dbReference>
<proteinExistence type="predicted"/>
<protein>
    <submittedName>
        <fullName evidence="2">CRISPR-associated protein Cas5, Hmari subtype</fullName>
    </submittedName>
</protein>
<dbReference type="NCBIfam" id="TIGR02593">
    <property type="entry name" value="CRISPR_cas5"/>
    <property type="match status" value="1"/>
</dbReference>
<dbReference type="InterPro" id="IPR013422">
    <property type="entry name" value="CRISPR-assoc_prot_Cas5_N"/>
</dbReference>
<keyword evidence="1" id="KW-0051">Antiviral defense</keyword>
<dbReference type="EMBL" id="ABWP01000025">
    <property type="protein sequence ID" value="EEA85700.1"/>
    <property type="molecule type" value="Genomic_DNA"/>
</dbReference>
<dbReference type="OrthoDB" id="5363158at2"/>
<dbReference type="NCBIfam" id="TIGR02592">
    <property type="entry name" value="cas_Cas5h"/>
    <property type="match status" value="1"/>
</dbReference>
<reference evidence="2 3" key="2">
    <citation type="submission" date="2008-10" db="EMBL/GenBank/DDBJ databases">
        <title>Draft genome sequence of Clostridium hiranonis (DSM 13275).</title>
        <authorList>
            <person name="Sudarsanam P."/>
            <person name="Ley R."/>
            <person name="Guruge J."/>
            <person name="Turnbaugh P.J."/>
            <person name="Mahowald M."/>
            <person name="Liep D."/>
            <person name="Gordon J."/>
        </authorList>
    </citation>
    <scope>NUCLEOTIDE SEQUENCE [LARGE SCALE GENOMIC DNA]</scope>
    <source>
        <strain evidence="2 3">DSM 13275</strain>
    </source>
</reference>
<dbReference type="Proteomes" id="UP000003178">
    <property type="component" value="Unassembled WGS sequence"/>
</dbReference>
<gene>
    <name evidence="2" type="primary">cas5h</name>
    <name evidence="2" type="ORF">CLOHIR_00652</name>
</gene>
<dbReference type="STRING" id="500633.CLOHIR_00652"/>
<accession>B6FXQ1</accession>
<dbReference type="HOGENOM" id="CLU_100173_0_0_9"/>
<dbReference type="RefSeq" id="WP_006441124.1">
    <property type="nucleotide sequence ID" value="NZ_DS995684.1"/>
</dbReference>
<evidence type="ECO:0000256" key="1">
    <source>
        <dbReference type="ARBA" id="ARBA00023118"/>
    </source>
</evidence>
<evidence type="ECO:0000313" key="3">
    <source>
        <dbReference type="Proteomes" id="UP000003178"/>
    </source>
</evidence>
<reference evidence="2 3" key="1">
    <citation type="submission" date="2008-09" db="EMBL/GenBank/DDBJ databases">
        <authorList>
            <person name="Fulton L."/>
            <person name="Clifton S."/>
            <person name="Fulton B."/>
            <person name="Xu J."/>
            <person name="Minx P."/>
            <person name="Pepin K.H."/>
            <person name="Johnson M."/>
            <person name="Thiruvilangam P."/>
            <person name="Bhonagiri V."/>
            <person name="Nash W.E."/>
            <person name="Mardis E.R."/>
            <person name="Wilson R.K."/>
        </authorList>
    </citation>
    <scope>NUCLEOTIDE SEQUENCE [LARGE SCALE GENOMIC DNA]</scope>
    <source>
        <strain evidence="2 3">DSM 13275</strain>
    </source>
</reference>
<name>B6FXQ1_PEPHT</name>
<dbReference type="InterPro" id="IPR013421">
    <property type="entry name" value="CRISPR-assoc_prot_Cas5_HALMA"/>
</dbReference>
<evidence type="ECO:0000313" key="2">
    <source>
        <dbReference type="EMBL" id="EEA85700.1"/>
    </source>
</evidence>
<organism evidence="2 3">
    <name type="scientific">Peptacetobacter hiranonis (strain DSM 13275 / JCM 10541 / KCTC 15199 / TO-931)</name>
    <name type="common">Clostridium hiranonis</name>
    <dbReference type="NCBI Taxonomy" id="500633"/>
    <lineage>
        <taxon>Bacteria</taxon>
        <taxon>Bacillati</taxon>
        <taxon>Bacillota</taxon>
        <taxon>Clostridia</taxon>
        <taxon>Peptostreptococcales</taxon>
        <taxon>Peptostreptococcaceae</taxon>
        <taxon>Peptacetobacter</taxon>
    </lineage>
</organism>
<dbReference type="eggNOG" id="COG1688">
    <property type="taxonomic scope" value="Bacteria"/>
</dbReference>
<dbReference type="AlphaFoldDB" id="B6FXQ1"/>
<dbReference type="Pfam" id="PF09704">
    <property type="entry name" value="Cas_Cas5d"/>
    <property type="match status" value="1"/>
</dbReference>
<comment type="caution">
    <text evidence="2">The sequence shown here is derived from an EMBL/GenBank/DDBJ whole genome shotgun (WGS) entry which is preliminary data.</text>
</comment>
<dbReference type="GO" id="GO:0051607">
    <property type="term" value="P:defense response to virus"/>
    <property type="evidence" value="ECO:0007669"/>
    <property type="project" value="UniProtKB-KW"/>
</dbReference>
<keyword evidence="3" id="KW-1185">Reference proteome</keyword>